<proteinExistence type="predicted"/>
<dbReference type="AlphaFoldDB" id="A0AB34JE59"/>
<evidence type="ECO:0000313" key="1">
    <source>
        <dbReference type="EMBL" id="KAL1519046.1"/>
    </source>
</evidence>
<sequence length="191" mass="19971">MAAAPSSPPPAWPSANASLSCQDTYVQQDWAIWAPPRHGWADLTEKIGCSWFRDHDVSNLGHLINVQTREWAIGWQDSCAFFDAEPVERCTLYGWPADPATDVCSATTSPFTANLTATTSSSSLSSAAIRSPSPTVASGTPSSASTLSVAPVFATISVTSCSSTAVASFAATTVHSHIHPSSATAKSSSEH</sequence>
<organism evidence="1 2">
    <name type="scientific">Prymnesium parvum</name>
    <name type="common">Toxic golden alga</name>
    <dbReference type="NCBI Taxonomy" id="97485"/>
    <lineage>
        <taxon>Eukaryota</taxon>
        <taxon>Haptista</taxon>
        <taxon>Haptophyta</taxon>
        <taxon>Prymnesiophyceae</taxon>
        <taxon>Prymnesiales</taxon>
        <taxon>Prymnesiaceae</taxon>
        <taxon>Prymnesium</taxon>
    </lineage>
</organism>
<name>A0AB34JE59_PRYPA</name>
<dbReference type="Proteomes" id="UP001515480">
    <property type="component" value="Unassembled WGS sequence"/>
</dbReference>
<protein>
    <submittedName>
        <fullName evidence="1">Uncharacterized protein</fullName>
    </submittedName>
</protein>
<accession>A0AB34JE59</accession>
<gene>
    <name evidence="1" type="ORF">AB1Y20_003314</name>
</gene>
<evidence type="ECO:0000313" key="2">
    <source>
        <dbReference type="Proteomes" id="UP001515480"/>
    </source>
</evidence>
<comment type="caution">
    <text evidence="1">The sequence shown here is derived from an EMBL/GenBank/DDBJ whole genome shotgun (WGS) entry which is preliminary data.</text>
</comment>
<keyword evidence="2" id="KW-1185">Reference proteome</keyword>
<dbReference type="EMBL" id="JBGBPQ010000010">
    <property type="protein sequence ID" value="KAL1519046.1"/>
    <property type="molecule type" value="Genomic_DNA"/>
</dbReference>
<reference evidence="1 2" key="1">
    <citation type="journal article" date="2024" name="Science">
        <title>Giant polyketide synthase enzymes in the biosynthesis of giant marine polyether toxins.</title>
        <authorList>
            <person name="Fallon T.R."/>
            <person name="Shende V.V."/>
            <person name="Wierzbicki I.H."/>
            <person name="Pendleton A.L."/>
            <person name="Watervoot N.F."/>
            <person name="Auber R.P."/>
            <person name="Gonzalez D.J."/>
            <person name="Wisecaver J.H."/>
            <person name="Moore B.S."/>
        </authorList>
    </citation>
    <scope>NUCLEOTIDE SEQUENCE [LARGE SCALE GENOMIC DNA]</scope>
    <source>
        <strain evidence="1 2">12B1</strain>
    </source>
</reference>